<dbReference type="NCBIfam" id="TIGR02523">
    <property type="entry name" value="type_IV_pilV"/>
    <property type="match status" value="1"/>
</dbReference>
<keyword evidence="3" id="KW-1185">Reference proteome</keyword>
<dbReference type="RefSeq" id="WP_036136132.1">
    <property type="nucleotide sequence ID" value="NZ_AUHT01000005.1"/>
</dbReference>
<dbReference type="eggNOG" id="COG4967">
    <property type="taxonomic scope" value="Bacteria"/>
</dbReference>
<dbReference type="AlphaFoldDB" id="A0A0A0MB13"/>
<dbReference type="OrthoDB" id="8547299at2"/>
<keyword evidence="1" id="KW-0812">Transmembrane</keyword>
<evidence type="ECO:0000313" key="2">
    <source>
        <dbReference type="EMBL" id="KGO99397.1"/>
    </source>
</evidence>
<name>A0A0A0MB13_9GAMM</name>
<dbReference type="EMBL" id="AVBH01000018">
    <property type="protein sequence ID" value="KGO99397.1"/>
    <property type="molecule type" value="Genomic_DNA"/>
</dbReference>
<dbReference type="InterPro" id="IPR013362">
    <property type="entry name" value="Pilus_4_PilV"/>
</dbReference>
<dbReference type="Pfam" id="PF07963">
    <property type="entry name" value="N_methyl"/>
    <property type="match status" value="1"/>
</dbReference>
<evidence type="ECO:0000313" key="3">
    <source>
        <dbReference type="Proteomes" id="UP000030003"/>
    </source>
</evidence>
<keyword evidence="1" id="KW-0472">Membrane</keyword>
<dbReference type="Proteomes" id="UP000030003">
    <property type="component" value="Unassembled WGS sequence"/>
</dbReference>
<organism evidence="2 3">
    <name type="scientific">Lysobacter defluvii IMMIB APB-9 = DSM 18482</name>
    <dbReference type="NCBI Taxonomy" id="1385515"/>
    <lineage>
        <taxon>Bacteria</taxon>
        <taxon>Pseudomonadati</taxon>
        <taxon>Pseudomonadota</taxon>
        <taxon>Gammaproteobacteria</taxon>
        <taxon>Lysobacterales</taxon>
        <taxon>Lysobacteraceae</taxon>
        <taxon>Novilysobacter</taxon>
    </lineage>
</organism>
<proteinExistence type="predicted"/>
<reference evidence="2 3" key="1">
    <citation type="submission" date="2013-08" db="EMBL/GenBank/DDBJ databases">
        <title>Genomic analysis of Lysobacter defluvii.</title>
        <authorList>
            <person name="Wang Q."/>
            <person name="Wang G."/>
        </authorList>
    </citation>
    <scope>NUCLEOTIDE SEQUENCE [LARGE SCALE GENOMIC DNA]</scope>
    <source>
        <strain evidence="2 3">IMMIB APB-9</strain>
    </source>
</reference>
<feature type="transmembrane region" description="Helical" evidence="1">
    <location>
        <begin position="12"/>
        <end position="33"/>
    </location>
</feature>
<dbReference type="InterPro" id="IPR012902">
    <property type="entry name" value="N_methyl_site"/>
</dbReference>
<comment type="caution">
    <text evidence="2">The sequence shown here is derived from an EMBL/GenBank/DDBJ whole genome shotgun (WGS) entry which is preliminary data.</text>
</comment>
<dbReference type="STRING" id="1385515.GCA_000423325_00714"/>
<evidence type="ECO:0000256" key="1">
    <source>
        <dbReference type="SAM" id="Phobius"/>
    </source>
</evidence>
<keyword evidence="1" id="KW-1133">Transmembrane helix</keyword>
<dbReference type="NCBIfam" id="TIGR02532">
    <property type="entry name" value="IV_pilin_GFxxxE"/>
    <property type="match status" value="1"/>
</dbReference>
<gene>
    <name evidence="2" type="ORF">N791_08745</name>
</gene>
<sequence>MNSRSAAQAGFSLIEVLVAMLVLSFGLLGYALLQTTTVRFTQSANYRTQATNLTYQLIDQMRANRVMAATYVGDYAAVDDPAACQPKTGDDFAAADFTQFFGCQLGRVLGAGASANVAVDAGTGEVVVTVAWGDERWDEAAEALKFEARTRL</sequence>
<accession>A0A0A0MB13</accession>
<protein>
    <submittedName>
        <fullName evidence="2">Pilus assembly protein PilV</fullName>
    </submittedName>
</protein>